<dbReference type="Proteomes" id="UP000078560">
    <property type="component" value="Unassembled WGS sequence"/>
</dbReference>
<dbReference type="EMBL" id="FLQU01000758">
    <property type="protein sequence ID" value="SBS89548.1"/>
    <property type="molecule type" value="Genomic_DNA"/>
</dbReference>
<evidence type="ECO:0000256" key="1">
    <source>
        <dbReference type="SAM" id="MobiDB-lite"/>
    </source>
</evidence>
<dbReference type="Proteomes" id="UP000078546">
    <property type="component" value="Unassembled WGS sequence"/>
</dbReference>
<keyword evidence="2" id="KW-1133">Transmembrane helix</keyword>
<reference evidence="5 6" key="2">
    <citation type="submission" date="2016-05" db="EMBL/GenBank/DDBJ databases">
        <authorList>
            <person name="Naeem Raeece"/>
        </authorList>
    </citation>
    <scope>NUCLEOTIDE SEQUENCE [LARGE SCALE GENOMIC DNA]</scope>
</reference>
<evidence type="ECO:0000256" key="2">
    <source>
        <dbReference type="SAM" id="Phobius"/>
    </source>
</evidence>
<feature type="region of interest" description="Disordered" evidence="1">
    <location>
        <begin position="186"/>
        <end position="223"/>
    </location>
</feature>
<evidence type="ECO:0000313" key="6">
    <source>
        <dbReference type="Proteomes" id="UP000078560"/>
    </source>
</evidence>
<name>A0A1A8X7Z1_PLAOA</name>
<proteinExistence type="predicted"/>
<keyword evidence="2" id="KW-0472">Membrane</keyword>
<evidence type="ECO:0000313" key="3">
    <source>
        <dbReference type="EMBL" id="SBS89548.1"/>
    </source>
</evidence>
<organism evidence="4 5">
    <name type="scientific">Plasmodium ovale curtisi</name>
    <dbReference type="NCBI Taxonomy" id="864141"/>
    <lineage>
        <taxon>Eukaryota</taxon>
        <taxon>Sar</taxon>
        <taxon>Alveolata</taxon>
        <taxon>Apicomplexa</taxon>
        <taxon>Aconoidasida</taxon>
        <taxon>Haemosporida</taxon>
        <taxon>Plasmodiidae</taxon>
        <taxon>Plasmodium</taxon>
        <taxon>Plasmodium (Plasmodium)</taxon>
    </lineage>
</organism>
<dbReference type="EMBL" id="FLQV01001589">
    <property type="protein sequence ID" value="SBS99891.1"/>
    <property type="molecule type" value="Genomic_DNA"/>
</dbReference>
<evidence type="ECO:0000313" key="4">
    <source>
        <dbReference type="EMBL" id="SBS99891.1"/>
    </source>
</evidence>
<evidence type="ECO:0000313" key="5">
    <source>
        <dbReference type="Proteomes" id="UP000078546"/>
    </source>
</evidence>
<evidence type="ECO:0008006" key="7">
    <source>
        <dbReference type="Google" id="ProtNLM"/>
    </source>
</evidence>
<keyword evidence="2" id="KW-0812">Transmembrane</keyword>
<sequence>MILDIETTSDLTQYNNNSIHDNMLSKLFSLPLNTCYLNGTSKFSLIIILYEILMWQLTLASGSPSGENSAHVSLGDAGGSKTGGFPEVSFFQEPIQFTTQFLQCVFISKNNKCIQYGFVFLAVVAVVLSVLGAIYNRICKCCRGSTEQPAESEKDGEVDYRAQFEKLQQEQTDLRKTLIERQQLCKDEMKDEENNNSSKRTDESEKSNSKRDNIGIRYQKVQD</sequence>
<accession>A0A1A8X7Z1</accession>
<dbReference type="AlphaFoldDB" id="A0A1A8X7Z1"/>
<feature type="transmembrane region" description="Helical" evidence="2">
    <location>
        <begin position="116"/>
        <end position="135"/>
    </location>
</feature>
<protein>
    <recommendedName>
        <fullName evidence="7">PIR Superfamily Protein</fullName>
    </recommendedName>
</protein>
<reference evidence="4" key="1">
    <citation type="submission" date="2016-05" db="EMBL/GenBank/DDBJ databases">
        <authorList>
            <person name="Lavstsen T."/>
            <person name="Jespersen J.S."/>
        </authorList>
    </citation>
    <scope>NUCLEOTIDE SEQUENCE [LARGE SCALE GENOMIC DNA]</scope>
</reference>
<gene>
    <name evidence="4" type="ORF">POVCU1_055890</name>
    <name evidence="3" type="ORF">POVCU2_0055650</name>
</gene>